<dbReference type="PANTHER" id="PTHR38471:SF2">
    <property type="entry name" value="FOUR HELIX BUNDLE PROTEIN"/>
    <property type="match status" value="1"/>
</dbReference>
<dbReference type="CDD" id="cd16377">
    <property type="entry name" value="23S_rRNA_IVP_like"/>
    <property type="match status" value="1"/>
</dbReference>
<dbReference type="NCBIfam" id="TIGR02436">
    <property type="entry name" value="four helix bundle protein"/>
    <property type="match status" value="1"/>
</dbReference>
<keyword evidence="2" id="KW-1185">Reference proteome</keyword>
<sequence length="117" mass="13677">MHNYKELKIWKESIQLVKDLYPVLNSFPEDEKYNLISQIKRCSVSVPSNIAEGTSRKSNVDFKRFLQISLGSLFEMETQLYLSCELGFMASQDFKLFETRINELQKMIYGFSKSLDS</sequence>
<name>A0A1M6P6H2_REIAG</name>
<evidence type="ECO:0000313" key="2">
    <source>
        <dbReference type="Proteomes" id="UP000184474"/>
    </source>
</evidence>
<proteinExistence type="predicted"/>
<accession>A0A1M6P6H2</accession>
<dbReference type="Pfam" id="PF05635">
    <property type="entry name" value="23S_rRNA_IVP"/>
    <property type="match status" value="1"/>
</dbReference>
<evidence type="ECO:0000313" key="1">
    <source>
        <dbReference type="EMBL" id="SHK03525.1"/>
    </source>
</evidence>
<protein>
    <submittedName>
        <fullName evidence="1">Four helix bundle protein</fullName>
    </submittedName>
</protein>
<gene>
    <name evidence="1" type="ORF">SAMN04488028_102566</name>
</gene>
<dbReference type="InterPro" id="IPR012657">
    <property type="entry name" value="23S_rRNA-intervening_sequence"/>
</dbReference>
<dbReference type="SUPFAM" id="SSF158446">
    <property type="entry name" value="IVS-encoded protein-like"/>
    <property type="match status" value="1"/>
</dbReference>
<dbReference type="RefSeq" id="WP_073121656.1">
    <property type="nucleotide sequence ID" value="NZ_FRAA01000002.1"/>
</dbReference>
<organism evidence="1 2">
    <name type="scientific">Reichenbachiella agariperforans</name>
    <dbReference type="NCBI Taxonomy" id="156994"/>
    <lineage>
        <taxon>Bacteria</taxon>
        <taxon>Pseudomonadati</taxon>
        <taxon>Bacteroidota</taxon>
        <taxon>Cytophagia</taxon>
        <taxon>Cytophagales</taxon>
        <taxon>Reichenbachiellaceae</taxon>
        <taxon>Reichenbachiella</taxon>
    </lineage>
</organism>
<dbReference type="Proteomes" id="UP000184474">
    <property type="component" value="Unassembled WGS sequence"/>
</dbReference>
<dbReference type="InterPro" id="IPR036583">
    <property type="entry name" value="23S_rRNA_IVS_sf"/>
</dbReference>
<dbReference type="STRING" id="156994.SAMN04488028_102566"/>
<dbReference type="PANTHER" id="PTHR38471">
    <property type="entry name" value="FOUR HELIX BUNDLE PROTEIN"/>
    <property type="match status" value="1"/>
</dbReference>
<dbReference type="Gene3D" id="1.20.1440.60">
    <property type="entry name" value="23S rRNA-intervening sequence"/>
    <property type="match status" value="1"/>
</dbReference>
<dbReference type="AlphaFoldDB" id="A0A1M6P6H2"/>
<dbReference type="EMBL" id="FRAA01000002">
    <property type="protein sequence ID" value="SHK03525.1"/>
    <property type="molecule type" value="Genomic_DNA"/>
</dbReference>
<reference evidence="2" key="1">
    <citation type="submission" date="2016-11" db="EMBL/GenBank/DDBJ databases">
        <authorList>
            <person name="Varghese N."/>
            <person name="Submissions S."/>
        </authorList>
    </citation>
    <scope>NUCLEOTIDE SEQUENCE [LARGE SCALE GENOMIC DNA]</scope>
    <source>
        <strain evidence="2">DSM 26134</strain>
    </source>
</reference>